<feature type="compositionally biased region" description="Low complexity" evidence="1">
    <location>
        <begin position="156"/>
        <end position="167"/>
    </location>
</feature>
<evidence type="ECO:0000256" key="1">
    <source>
        <dbReference type="SAM" id="MobiDB-lite"/>
    </source>
</evidence>
<sequence>MEQQTLSVRVIFVGSGITSWFAQKIEIFSRQSRSMVTTLSFLRHCIRPASTAHRRDKARLHPHQAIPFTVPHHPRPPSLLCLSLTTHTLPLPSASPSPPTPSLSPLPFPHHPRPPTPLCLSLSTHTLPLPSTSPSPPTPSHSPLPLPHHPHPPTPSASLTTHTLHSPLPLPLHPHPPSLLCLSLTTHALPLSSASPSPPTPSHSPLPLPHHPHPPTPLYLSLTTHTLPLPSASPSPPTPSLSPLPLPHHQHPPSPLCLSLTKLGVMRTGICSFEANTLRSSASLLVALANNTSTDDTLSPHTSPNQPQPHSREGRDCCWLTSAKPTQASPAVCGRSDRQNTDTADLAASHVVSTVAAILADTHHIVAFADSMHRCCLVTPRTAGDTEVPVDSARVEPDIAEVVESDEWRRGWDEGGVGCVPSEEMEDRDRKGDEEMRVGGEEKI</sequence>
<feature type="compositionally biased region" description="Low complexity" evidence="1">
    <location>
        <begin position="218"/>
        <end position="230"/>
    </location>
</feature>
<feature type="region of interest" description="Disordered" evidence="1">
    <location>
        <begin position="410"/>
        <end position="444"/>
    </location>
</feature>
<feature type="compositionally biased region" description="Polar residues" evidence="1">
    <location>
        <begin position="293"/>
        <end position="309"/>
    </location>
</feature>
<feature type="compositionally biased region" description="Basic and acidic residues" evidence="1">
    <location>
        <begin position="427"/>
        <end position="444"/>
    </location>
</feature>
<dbReference type="Proteomes" id="UP001281761">
    <property type="component" value="Unassembled WGS sequence"/>
</dbReference>
<gene>
    <name evidence="2" type="ORF">BLNAU_23621</name>
</gene>
<evidence type="ECO:0000313" key="3">
    <source>
        <dbReference type="Proteomes" id="UP001281761"/>
    </source>
</evidence>
<proteinExistence type="predicted"/>
<comment type="caution">
    <text evidence="2">The sequence shown here is derived from an EMBL/GenBank/DDBJ whole genome shotgun (WGS) entry which is preliminary data.</text>
</comment>
<feature type="region of interest" description="Disordered" evidence="1">
    <location>
        <begin position="91"/>
        <end position="170"/>
    </location>
</feature>
<reference evidence="2 3" key="1">
    <citation type="journal article" date="2022" name="bioRxiv">
        <title>Genomics of Preaxostyla Flagellates Illuminates Evolutionary Transitions and the Path Towards Mitochondrial Loss.</title>
        <authorList>
            <person name="Novak L.V.F."/>
            <person name="Treitli S.C."/>
            <person name="Pyrih J."/>
            <person name="Halakuc P."/>
            <person name="Pipaliya S.V."/>
            <person name="Vacek V."/>
            <person name="Brzon O."/>
            <person name="Soukal P."/>
            <person name="Eme L."/>
            <person name="Dacks J.B."/>
            <person name="Karnkowska A."/>
            <person name="Elias M."/>
            <person name="Hampl V."/>
        </authorList>
    </citation>
    <scope>NUCLEOTIDE SEQUENCE [LARGE SCALE GENOMIC DNA]</scope>
    <source>
        <strain evidence="2">NAU3</strain>
        <tissue evidence="2">Gut</tissue>
    </source>
</reference>
<organism evidence="2 3">
    <name type="scientific">Blattamonas nauphoetae</name>
    <dbReference type="NCBI Taxonomy" id="2049346"/>
    <lineage>
        <taxon>Eukaryota</taxon>
        <taxon>Metamonada</taxon>
        <taxon>Preaxostyla</taxon>
        <taxon>Oxymonadida</taxon>
        <taxon>Blattamonas</taxon>
    </lineage>
</organism>
<evidence type="ECO:0000313" key="2">
    <source>
        <dbReference type="EMBL" id="KAK2941474.1"/>
    </source>
</evidence>
<feature type="compositionally biased region" description="Pro residues" evidence="1">
    <location>
        <begin position="196"/>
        <end position="217"/>
    </location>
</feature>
<dbReference type="PRINTS" id="PR01217">
    <property type="entry name" value="PRICHEXTENSN"/>
</dbReference>
<feature type="compositionally biased region" description="Pro residues" evidence="1">
    <location>
        <begin position="93"/>
        <end position="117"/>
    </location>
</feature>
<feature type="compositionally biased region" description="Pro residues" evidence="1">
    <location>
        <begin position="131"/>
        <end position="155"/>
    </location>
</feature>
<protein>
    <submittedName>
        <fullName evidence="2">Uncharacterized protein</fullName>
    </submittedName>
</protein>
<feature type="region of interest" description="Disordered" evidence="1">
    <location>
        <begin position="293"/>
        <end position="315"/>
    </location>
</feature>
<feature type="region of interest" description="Disordered" evidence="1">
    <location>
        <begin position="192"/>
        <end position="253"/>
    </location>
</feature>
<accession>A0ABQ9WPR5</accession>
<name>A0ABQ9WPR5_9EUKA</name>
<feature type="compositionally biased region" description="Low complexity" evidence="1">
    <location>
        <begin position="118"/>
        <end position="130"/>
    </location>
</feature>
<feature type="compositionally biased region" description="Pro residues" evidence="1">
    <location>
        <begin position="231"/>
        <end position="246"/>
    </location>
</feature>
<keyword evidence="3" id="KW-1185">Reference proteome</keyword>
<dbReference type="EMBL" id="JARBJD010000498">
    <property type="protein sequence ID" value="KAK2941474.1"/>
    <property type="molecule type" value="Genomic_DNA"/>
</dbReference>